<dbReference type="RefSeq" id="WP_174966674.1">
    <property type="nucleotide sequence ID" value="NZ_CABPRY010000006.1"/>
</dbReference>
<evidence type="ECO:0000256" key="1">
    <source>
        <dbReference type="SAM" id="Phobius"/>
    </source>
</evidence>
<reference evidence="2 3" key="1">
    <citation type="submission" date="2019-08" db="EMBL/GenBank/DDBJ databases">
        <authorList>
            <person name="Peeters C."/>
        </authorList>
    </citation>
    <scope>NUCLEOTIDE SEQUENCE [LARGE SCALE GENOMIC DNA]</scope>
    <source>
        <strain evidence="2 3">LMG 31107</strain>
    </source>
</reference>
<dbReference type="EMBL" id="CABPRY010000006">
    <property type="protein sequence ID" value="VVE17153.1"/>
    <property type="molecule type" value="Genomic_DNA"/>
</dbReference>
<accession>A0A5E4VZ52</accession>
<evidence type="ECO:0000313" key="2">
    <source>
        <dbReference type="EMBL" id="VVE17153.1"/>
    </source>
</evidence>
<evidence type="ECO:0000313" key="3">
    <source>
        <dbReference type="Proteomes" id="UP000396788"/>
    </source>
</evidence>
<keyword evidence="1" id="KW-0472">Membrane</keyword>
<organism evidence="2 3">
    <name type="scientific">Pandoraea cepalis</name>
    <dbReference type="NCBI Taxonomy" id="2508294"/>
    <lineage>
        <taxon>Bacteria</taxon>
        <taxon>Pseudomonadati</taxon>
        <taxon>Pseudomonadota</taxon>
        <taxon>Betaproteobacteria</taxon>
        <taxon>Burkholderiales</taxon>
        <taxon>Burkholderiaceae</taxon>
        <taxon>Pandoraea</taxon>
    </lineage>
</organism>
<gene>
    <name evidence="2" type="ORF">PCE31107_02955</name>
</gene>
<dbReference type="AlphaFoldDB" id="A0A5E4VZ52"/>
<keyword evidence="1" id="KW-1133">Transmembrane helix</keyword>
<feature type="transmembrane region" description="Helical" evidence="1">
    <location>
        <begin position="25"/>
        <end position="45"/>
    </location>
</feature>
<keyword evidence="1" id="KW-0812">Transmembrane</keyword>
<protein>
    <submittedName>
        <fullName evidence="2">Uncharacterized protein</fullName>
    </submittedName>
</protein>
<sequence>MNSDFNDKPSFLQSALYYLNHGRDIIVVGAVAGTLAIVISTVCHFPGW</sequence>
<dbReference type="Proteomes" id="UP000396788">
    <property type="component" value="Unassembled WGS sequence"/>
</dbReference>
<name>A0A5E4VZ52_9BURK</name>
<proteinExistence type="predicted"/>